<name>A0A327ZA87_9ACTN</name>
<evidence type="ECO:0000313" key="4">
    <source>
        <dbReference type="Proteomes" id="UP000249341"/>
    </source>
</evidence>
<dbReference type="GO" id="GO:0016491">
    <property type="term" value="F:oxidoreductase activity"/>
    <property type="evidence" value="ECO:0007669"/>
    <property type="project" value="UniProtKB-KW"/>
</dbReference>
<comment type="caution">
    <text evidence="3">The sequence shown here is derived from an EMBL/GenBank/DDBJ whole genome shotgun (WGS) entry which is preliminary data.</text>
</comment>
<accession>A0A327ZA87</accession>
<dbReference type="InterPro" id="IPR051122">
    <property type="entry name" value="SDR_DHRS6-like"/>
</dbReference>
<dbReference type="RefSeq" id="WP_111650396.1">
    <property type="nucleotide sequence ID" value="NZ_JACHWI010000007.1"/>
</dbReference>
<dbReference type="PROSITE" id="PS00061">
    <property type="entry name" value="ADH_SHORT"/>
    <property type="match status" value="1"/>
</dbReference>
<dbReference type="AlphaFoldDB" id="A0A327ZA87"/>
<proteinExistence type="inferred from homology"/>
<comment type="similarity">
    <text evidence="1">Belongs to the short-chain dehydrogenases/reductases (SDR) family.</text>
</comment>
<dbReference type="FunFam" id="3.40.50.720:FF:000084">
    <property type="entry name" value="Short-chain dehydrogenase reductase"/>
    <property type="match status" value="1"/>
</dbReference>
<protein>
    <submittedName>
        <fullName evidence="3">NAD(P)-dependent dehydrogenase (Short-subunit alcohol dehydrogenase family)</fullName>
    </submittedName>
</protein>
<dbReference type="InterPro" id="IPR020904">
    <property type="entry name" value="Sc_DH/Rdtase_CS"/>
</dbReference>
<dbReference type="Proteomes" id="UP000249341">
    <property type="component" value="Unassembled WGS sequence"/>
</dbReference>
<keyword evidence="2" id="KW-0560">Oxidoreductase</keyword>
<dbReference type="CDD" id="cd05233">
    <property type="entry name" value="SDR_c"/>
    <property type="match status" value="1"/>
</dbReference>
<dbReference type="InterPro" id="IPR002347">
    <property type="entry name" value="SDR_fam"/>
</dbReference>
<evidence type="ECO:0000256" key="2">
    <source>
        <dbReference type="ARBA" id="ARBA00023002"/>
    </source>
</evidence>
<evidence type="ECO:0000313" key="3">
    <source>
        <dbReference type="EMBL" id="RAK36577.1"/>
    </source>
</evidence>
<dbReference type="NCBIfam" id="NF005559">
    <property type="entry name" value="PRK07231.1"/>
    <property type="match status" value="1"/>
</dbReference>
<evidence type="ECO:0000256" key="1">
    <source>
        <dbReference type="ARBA" id="ARBA00006484"/>
    </source>
</evidence>
<organism evidence="3 4">
    <name type="scientific">Actinoplanes lutulentus</name>
    <dbReference type="NCBI Taxonomy" id="1287878"/>
    <lineage>
        <taxon>Bacteria</taxon>
        <taxon>Bacillati</taxon>
        <taxon>Actinomycetota</taxon>
        <taxon>Actinomycetes</taxon>
        <taxon>Micromonosporales</taxon>
        <taxon>Micromonosporaceae</taxon>
        <taxon>Actinoplanes</taxon>
    </lineage>
</organism>
<sequence>MTSRFTGRVAIITGAASGIGAATAGRLAAEGARVVLTDIADEEGSALAEKIGETATYLHVDVARGEDWERLATEVIDRHGRVDVVHANGPGRVVPTVPIHELRQAEWDRQIGVSLTSAYHAARLFCPLLAEHRGSLVLTSSVHANTGVAGCAAYAATKGALLSLTRQLAVDYAPEVRVNAVIPGPILTAAWDAIGADGRASTVAETPAGRLGDPDEVAAAVAFLASPEASFITGTGLVVDGGWSISTSSS</sequence>
<dbReference type="OrthoDB" id="3542748at2"/>
<keyword evidence="4" id="KW-1185">Reference proteome</keyword>
<dbReference type="PANTHER" id="PTHR43477">
    <property type="entry name" value="DIHYDROANTICAPSIN 7-DEHYDROGENASE"/>
    <property type="match status" value="1"/>
</dbReference>
<dbReference type="Gene3D" id="3.40.50.720">
    <property type="entry name" value="NAD(P)-binding Rossmann-like Domain"/>
    <property type="match status" value="1"/>
</dbReference>
<dbReference type="Pfam" id="PF13561">
    <property type="entry name" value="adh_short_C2"/>
    <property type="match status" value="1"/>
</dbReference>
<dbReference type="EMBL" id="QLMJ01000008">
    <property type="protein sequence ID" value="RAK36577.1"/>
    <property type="molecule type" value="Genomic_DNA"/>
</dbReference>
<dbReference type="InterPro" id="IPR036291">
    <property type="entry name" value="NAD(P)-bd_dom_sf"/>
</dbReference>
<dbReference type="PANTHER" id="PTHR43477:SF1">
    <property type="entry name" value="DIHYDROANTICAPSIN 7-DEHYDROGENASE"/>
    <property type="match status" value="1"/>
</dbReference>
<dbReference type="SUPFAM" id="SSF51735">
    <property type="entry name" value="NAD(P)-binding Rossmann-fold domains"/>
    <property type="match status" value="1"/>
</dbReference>
<gene>
    <name evidence="3" type="ORF">B0I29_108167</name>
</gene>
<dbReference type="PRINTS" id="PR00081">
    <property type="entry name" value="GDHRDH"/>
</dbReference>
<reference evidence="3 4" key="1">
    <citation type="submission" date="2018-06" db="EMBL/GenBank/DDBJ databases">
        <title>Genomic Encyclopedia of Type Strains, Phase III (KMG-III): the genomes of soil and plant-associated and newly described type strains.</title>
        <authorList>
            <person name="Whitman W."/>
        </authorList>
    </citation>
    <scope>NUCLEOTIDE SEQUENCE [LARGE SCALE GENOMIC DNA]</scope>
    <source>
        <strain evidence="3 4">CGMCC 4.7090</strain>
    </source>
</reference>